<feature type="transmembrane region" description="Helical" evidence="1">
    <location>
        <begin position="145"/>
        <end position="162"/>
    </location>
</feature>
<feature type="transmembrane region" description="Helical" evidence="1">
    <location>
        <begin position="182"/>
        <end position="202"/>
    </location>
</feature>
<feature type="transmembrane region" description="Helical" evidence="1">
    <location>
        <begin position="90"/>
        <end position="108"/>
    </location>
</feature>
<keyword evidence="3" id="KW-1185">Reference proteome</keyword>
<keyword evidence="1" id="KW-0812">Transmembrane</keyword>
<keyword evidence="1" id="KW-0472">Membrane</keyword>
<feature type="transmembrane region" description="Helical" evidence="1">
    <location>
        <begin position="209"/>
        <end position="230"/>
    </location>
</feature>
<keyword evidence="1" id="KW-1133">Transmembrane helix</keyword>
<protein>
    <recommendedName>
        <fullName evidence="4">YrhK domain-containing protein</fullName>
    </recommendedName>
</protein>
<gene>
    <name evidence="2" type="ORF">ACFO1V_12025</name>
</gene>
<name>A0ABV9HAZ1_9HYPH</name>
<evidence type="ECO:0000313" key="3">
    <source>
        <dbReference type="Proteomes" id="UP001596042"/>
    </source>
</evidence>
<reference evidence="3" key="1">
    <citation type="journal article" date="2019" name="Int. J. Syst. Evol. Microbiol.">
        <title>The Global Catalogue of Microorganisms (GCM) 10K type strain sequencing project: providing services to taxonomists for standard genome sequencing and annotation.</title>
        <authorList>
            <consortium name="The Broad Institute Genomics Platform"/>
            <consortium name="The Broad Institute Genome Sequencing Center for Infectious Disease"/>
            <person name="Wu L."/>
            <person name="Ma J."/>
        </authorList>
    </citation>
    <scope>NUCLEOTIDE SEQUENCE [LARGE SCALE GENOMIC DNA]</scope>
    <source>
        <strain evidence="3">CGMCC 1.15731</strain>
    </source>
</reference>
<evidence type="ECO:0008006" key="4">
    <source>
        <dbReference type="Google" id="ProtNLM"/>
    </source>
</evidence>
<dbReference type="RefSeq" id="WP_374833283.1">
    <property type="nucleotide sequence ID" value="NZ_JBHEEZ010000023.1"/>
</dbReference>
<accession>A0ABV9HAZ1</accession>
<evidence type="ECO:0000313" key="2">
    <source>
        <dbReference type="EMBL" id="MFC4625925.1"/>
    </source>
</evidence>
<evidence type="ECO:0000256" key="1">
    <source>
        <dbReference type="SAM" id="Phobius"/>
    </source>
</evidence>
<organism evidence="2 3">
    <name type="scientific">Daeguia caeni</name>
    <dbReference type="NCBI Taxonomy" id="439612"/>
    <lineage>
        <taxon>Bacteria</taxon>
        <taxon>Pseudomonadati</taxon>
        <taxon>Pseudomonadota</taxon>
        <taxon>Alphaproteobacteria</taxon>
        <taxon>Hyphomicrobiales</taxon>
        <taxon>Brucellaceae</taxon>
        <taxon>Daeguia</taxon>
    </lineage>
</organism>
<dbReference type="EMBL" id="JBHSEL010000118">
    <property type="protein sequence ID" value="MFC4625925.1"/>
    <property type="molecule type" value="Genomic_DNA"/>
</dbReference>
<feature type="transmembrane region" description="Helical" evidence="1">
    <location>
        <begin position="242"/>
        <end position="265"/>
    </location>
</feature>
<proteinExistence type="predicted"/>
<sequence>MSTFQRTWPFINESILKRHGKRIIVLARMHRKGLMPQIFPRQADIPFWQQQTYNGYIGIAFAVGSFLFGMGSVLQYLALGWQGLGNIANLTFFAGSIPFTIAASLQHFQSANMPDFRSLAGKKQDNKPFAFIGWHPRSAGWMSTFTQWIGTIAFNISTFSAIKAPDNKLLDTLEVWAPNLEGSILFLVSGYLAYIEAGNYYFSWKPKDLSWQVVFVNLLGCIAFMISAVAPTSMNTHDPVSAAFYSNTYTLLGAVCFFISALLLVKESKEASAGD</sequence>
<dbReference type="Proteomes" id="UP001596042">
    <property type="component" value="Unassembled WGS sequence"/>
</dbReference>
<feature type="transmembrane region" description="Helical" evidence="1">
    <location>
        <begin position="56"/>
        <end position="78"/>
    </location>
</feature>
<comment type="caution">
    <text evidence="2">The sequence shown here is derived from an EMBL/GenBank/DDBJ whole genome shotgun (WGS) entry which is preliminary data.</text>
</comment>